<dbReference type="InterPro" id="IPR050167">
    <property type="entry name" value="Ser_Thr_protein_kinase"/>
</dbReference>
<dbReference type="AlphaFoldDB" id="A0A1V6RSJ7"/>
<protein>
    <recommendedName>
        <fullName evidence="2">Protein kinase domain-containing protein</fullName>
    </recommendedName>
</protein>
<feature type="compositionally biased region" description="Polar residues" evidence="1">
    <location>
        <begin position="985"/>
        <end position="995"/>
    </location>
</feature>
<accession>A0A1V6RSJ7</accession>
<evidence type="ECO:0000313" key="3">
    <source>
        <dbReference type="EMBL" id="OQE04751.1"/>
    </source>
</evidence>
<dbReference type="InterPro" id="IPR011009">
    <property type="entry name" value="Kinase-like_dom_sf"/>
</dbReference>
<feature type="compositionally biased region" description="Polar residues" evidence="1">
    <location>
        <begin position="1254"/>
        <end position="1265"/>
    </location>
</feature>
<feature type="compositionally biased region" description="Basic and acidic residues" evidence="1">
    <location>
        <begin position="93"/>
        <end position="117"/>
    </location>
</feature>
<feature type="region of interest" description="Disordered" evidence="1">
    <location>
        <begin position="657"/>
        <end position="735"/>
    </location>
</feature>
<feature type="compositionally biased region" description="Polar residues" evidence="1">
    <location>
        <begin position="169"/>
        <end position="184"/>
    </location>
</feature>
<feature type="region of interest" description="Disordered" evidence="1">
    <location>
        <begin position="971"/>
        <end position="1026"/>
    </location>
</feature>
<feature type="domain" description="Protein kinase" evidence="2">
    <location>
        <begin position="333"/>
        <end position="571"/>
    </location>
</feature>
<evidence type="ECO:0000259" key="2">
    <source>
        <dbReference type="PROSITE" id="PS50011"/>
    </source>
</evidence>
<dbReference type="GO" id="GO:0004672">
    <property type="term" value="F:protein kinase activity"/>
    <property type="evidence" value="ECO:0007669"/>
    <property type="project" value="InterPro"/>
</dbReference>
<comment type="caution">
    <text evidence="3">The sequence shown here is derived from an EMBL/GenBank/DDBJ whole genome shotgun (WGS) entry which is preliminary data.</text>
</comment>
<dbReference type="EMBL" id="MDYP01000030">
    <property type="protein sequence ID" value="OQE04751.1"/>
    <property type="molecule type" value="Genomic_DNA"/>
</dbReference>
<feature type="compositionally biased region" description="Polar residues" evidence="1">
    <location>
        <begin position="815"/>
        <end position="837"/>
    </location>
</feature>
<keyword evidence="4" id="KW-1185">Reference proteome</keyword>
<feature type="compositionally biased region" description="Basic and acidic residues" evidence="1">
    <location>
        <begin position="154"/>
        <end position="167"/>
    </location>
</feature>
<dbReference type="SUPFAM" id="SSF56112">
    <property type="entry name" value="Protein kinase-like (PK-like)"/>
    <property type="match status" value="1"/>
</dbReference>
<feature type="compositionally biased region" description="Polar residues" evidence="1">
    <location>
        <begin position="1057"/>
        <end position="1069"/>
    </location>
</feature>
<dbReference type="InterPro" id="IPR001245">
    <property type="entry name" value="Ser-Thr/Tyr_kinase_cat_dom"/>
</dbReference>
<sequence length="1280" mass="141182">MAISVPNSCSPTRLAFLDDKGGNPPKQSMWHRLGLRKLWQGRDDRDTSAGESQDEISPRPSSDNPRTKQDNLTRRLSRKVGVGLPRTTPFKRQSSDLERLAPREPDHRRALSADRRPLSSHRSRSPPPTVGPRQSAPEVQWLGPVPTTTVDDAPEPKSETNDAHEINDISENSNPYPGMTTDTFNPPEEDEEEDYDDDHHTIDLDMELEQRWILNLSMHFRDGSEREKFFVTYAETPNRWRRVTISCDYHDAPPYSLEQELKELRYQRDKCARIYESIRESLLAIQFYEGVTNLRLETSDGRLHVHVTEDVNETIPYPPISSIRHLVNAPIIPEDSLHFESHLSGFVYKITLDGRFYIKKEIPGPDTVDEFLYEINALHALKDRPSVIQVEGIVIDEWRGVVKGLLISYAEKGALVDILYEQRGRTSFRRRERWAKQIVQGLCEIHESGYVQGDFTLANIVVDADDNAKIIDINRRGCPVGWEPPEIAAKIESNQRISMYIGVKTDLFQLGMTLWALAMEEDEPERQPRPLRLSDDAKIPDYYRRIVDICLSPTPRHRLSAKELLAMFPPLPEARVSTPIQLLETITNNSRHLPIHSNWAQSQDVGLGLTPPGGMIEQDDHCYLQKEFSGNSYHDLQNPVFSENHDLVKRSTITLAESNGDMGFPSKPSSSSTLNHHEPHNHDEYMDFSRHFNDGSSPYLASDSQNPEATPVSETRPIGSGFHNHPGEPPAFQNEPVHLRNVPVDNQQETTNEPTYNHNSRASLGSAITAPLLPPSVSESLVESQKQEALNQPRPEAANDNGDLETSALPINPTLRDSVTSSSTQAIPFSTTSSSMKHVNKDSVDQPRAKAANDKDDLETSSLPLSPTFRDSGFSGLQSAPRLTKASPIESPKQKYADLPRANVEVKPKFTEPSPSSSCLSRSELPISPNFRSSENSIMGTTILPNSLPVESSTQDNLDQPCAKATTYIKPIPTIPSDSTPSQSFPISPINSTLARSGPSVELSGASRSVESSPIEPPKHTCASSTCADADIKPKFTELSPSVSSLARSELPISPAFRSSKTSIDTLNGPSPEGPSPIEPSKPEHAIVPRENDTTPISPSTPSRFSSMHISSLRHTGASIGSLDTPFATSPSVVGIGLLRRPWEKPSANNAGVRPASTMPSGSASSFGNFQTSRISESAISPAKAYPVASQRKQSLGQSGSNIADIMPAKTTASNPNANLLGSRLPISPAHPNSKPNSTHSEVDMARAVHGPASITNVSPTNNFVKPSWEIPHLEPTQGH</sequence>
<feature type="compositionally biased region" description="Polar residues" evidence="1">
    <location>
        <begin position="1211"/>
        <end position="1220"/>
    </location>
</feature>
<reference evidence="4" key="1">
    <citation type="journal article" date="2017" name="Nat. Microbiol.">
        <title>Global analysis of biosynthetic gene clusters reveals vast potential of secondary metabolite production in Penicillium species.</title>
        <authorList>
            <person name="Nielsen J.C."/>
            <person name="Grijseels S."/>
            <person name="Prigent S."/>
            <person name="Ji B."/>
            <person name="Dainat J."/>
            <person name="Nielsen K.F."/>
            <person name="Frisvad J.C."/>
            <person name="Workman M."/>
            <person name="Nielsen J."/>
        </authorList>
    </citation>
    <scope>NUCLEOTIDE SEQUENCE [LARGE SCALE GENOMIC DNA]</scope>
    <source>
        <strain evidence="4">IBT 29486</strain>
    </source>
</reference>
<dbReference type="GO" id="GO:0005737">
    <property type="term" value="C:cytoplasm"/>
    <property type="evidence" value="ECO:0007669"/>
    <property type="project" value="TreeGrafter"/>
</dbReference>
<feature type="compositionally biased region" description="Polar residues" evidence="1">
    <location>
        <begin position="777"/>
        <end position="790"/>
    </location>
</feature>
<feature type="compositionally biased region" description="Basic and acidic residues" evidence="1">
    <location>
        <begin position="1081"/>
        <end position="1093"/>
    </location>
</feature>
<dbReference type="STRING" id="29845.A0A1V6RSJ7"/>
<dbReference type="PANTHER" id="PTHR23257:SF706">
    <property type="entry name" value="PROTO-ONCOGENE SERINE_THREONINE-PROTEIN KINASE MOS"/>
    <property type="match status" value="1"/>
</dbReference>
<dbReference type="GO" id="GO:0007165">
    <property type="term" value="P:signal transduction"/>
    <property type="evidence" value="ECO:0007669"/>
    <property type="project" value="TreeGrafter"/>
</dbReference>
<feature type="region of interest" description="Disordered" evidence="1">
    <location>
        <begin position="1041"/>
        <end position="1105"/>
    </location>
</feature>
<feature type="compositionally biased region" description="Basic and acidic residues" evidence="1">
    <location>
        <begin position="839"/>
        <end position="855"/>
    </location>
</feature>
<evidence type="ECO:0000256" key="1">
    <source>
        <dbReference type="SAM" id="MobiDB-lite"/>
    </source>
</evidence>
<gene>
    <name evidence="3" type="ORF">PENVUL_c030G09805</name>
</gene>
<feature type="compositionally biased region" description="Low complexity" evidence="1">
    <location>
        <begin position="971"/>
        <end position="984"/>
    </location>
</feature>
<feature type="compositionally biased region" description="Polar residues" evidence="1">
    <location>
        <begin position="1"/>
        <end position="11"/>
    </location>
</feature>
<dbReference type="PROSITE" id="PS50011">
    <property type="entry name" value="PROTEIN_KINASE_DOM"/>
    <property type="match status" value="1"/>
</dbReference>
<organism evidence="3 4">
    <name type="scientific">Penicillium vulpinum</name>
    <dbReference type="NCBI Taxonomy" id="29845"/>
    <lineage>
        <taxon>Eukaryota</taxon>
        <taxon>Fungi</taxon>
        <taxon>Dikarya</taxon>
        <taxon>Ascomycota</taxon>
        <taxon>Pezizomycotina</taxon>
        <taxon>Eurotiomycetes</taxon>
        <taxon>Eurotiomycetidae</taxon>
        <taxon>Eurotiales</taxon>
        <taxon>Aspergillaceae</taxon>
        <taxon>Penicillium</taxon>
    </lineage>
</organism>
<feature type="compositionally biased region" description="Basic and acidic residues" evidence="1">
    <location>
        <begin position="675"/>
        <end position="693"/>
    </location>
</feature>
<feature type="compositionally biased region" description="Polar residues" evidence="1">
    <location>
        <begin position="1094"/>
        <end position="1105"/>
    </location>
</feature>
<dbReference type="Gene3D" id="1.10.510.10">
    <property type="entry name" value="Transferase(Phosphotransferase) domain 1"/>
    <property type="match status" value="1"/>
</dbReference>
<name>A0A1V6RSJ7_9EURO</name>
<dbReference type="CDD" id="cd00180">
    <property type="entry name" value="PKc"/>
    <property type="match status" value="1"/>
</dbReference>
<feature type="region of interest" description="Disordered" evidence="1">
    <location>
        <begin position="777"/>
        <end position="894"/>
    </location>
</feature>
<feature type="region of interest" description="Disordered" evidence="1">
    <location>
        <begin position="1"/>
        <end position="195"/>
    </location>
</feature>
<feature type="region of interest" description="Disordered" evidence="1">
    <location>
        <begin position="1210"/>
        <end position="1280"/>
    </location>
</feature>
<evidence type="ECO:0000313" key="4">
    <source>
        <dbReference type="Proteomes" id="UP000191518"/>
    </source>
</evidence>
<proteinExistence type="predicted"/>
<dbReference type="Proteomes" id="UP000191518">
    <property type="component" value="Unassembled WGS sequence"/>
</dbReference>
<dbReference type="PANTHER" id="PTHR23257">
    <property type="entry name" value="SERINE-THREONINE PROTEIN KINASE"/>
    <property type="match status" value="1"/>
</dbReference>
<dbReference type="Pfam" id="PF07714">
    <property type="entry name" value="PK_Tyr_Ser-Thr"/>
    <property type="match status" value="1"/>
</dbReference>
<dbReference type="GO" id="GO:0005524">
    <property type="term" value="F:ATP binding"/>
    <property type="evidence" value="ECO:0007669"/>
    <property type="project" value="InterPro"/>
</dbReference>
<dbReference type="InterPro" id="IPR000719">
    <property type="entry name" value="Prot_kinase_dom"/>
</dbReference>